<sequence length="353" mass="37536">MSLKPERIAAAARARQVALLGLLTARADAIGEALARTHGMVAWDRHKAIGKVQRGLWALRERRFHGLGGPPARVCERKDQPLESLLIVSALLRQGRRVHLEVEAGASAVVPELLAELRDELSREQAGEALTIGAAGEAAPDEARDWERVGVTPARPRVAAVHADADRELAAYALALSGLRRGGADPRRIVQAFVAGPLERLERHLHRLWVGAAFGPPDDPEMFAGPVEPALAEVYRVALAAWSAVPGARVLCPGGQLERPGDPRTYLAPALLRAPPIEPPPAHAGAIGPLVVLHPCEPATLDAALAACRARGDVIQPLGPEAWRQQVGTPPMAPLQPLALGRLPPGLPEPRPT</sequence>
<protein>
    <submittedName>
        <fullName evidence="2">Uncharacterized protein</fullName>
    </submittedName>
</protein>
<name>A0A1I2G051_9BACT</name>
<organism evidence="2 3">
    <name type="scientific">Nannocystis exedens</name>
    <dbReference type="NCBI Taxonomy" id="54"/>
    <lineage>
        <taxon>Bacteria</taxon>
        <taxon>Pseudomonadati</taxon>
        <taxon>Myxococcota</taxon>
        <taxon>Polyangia</taxon>
        <taxon>Nannocystales</taxon>
        <taxon>Nannocystaceae</taxon>
        <taxon>Nannocystis</taxon>
    </lineage>
</organism>
<feature type="region of interest" description="Disordered" evidence="1">
    <location>
        <begin position="325"/>
        <end position="353"/>
    </location>
</feature>
<dbReference type="AlphaFoldDB" id="A0A1I2G051"/>
<dbReference type="RefSeq" id="WP_096332296.1">
    <property type="nucleotide sequence ID" value="NZ_FOMX01000029.1"/>
</dbReference>
<dbReference type="EMBL" id="FOMX01000029">
    <property type="protein sequence ID" value="SFF10437.1"/>
    <property type="molecule type" value="Genomic_DNA"/>
</dbReference>
<feature type="compositionally biased region" description="Low complexity" evidence="1">
    <location>
        <begin position="335"/>
        <end position="344"/>
    </location>
</feature>
<dbReference type="InterPro" id="IPR016161">
    <property type="entry name" value="Ald_DH/histidinol_DH"/>
</dbReference>
<dbReference type="SUPFAM" id="SSF53720">
    <property type="entry name" value="ALDH-like"/>
    <property type="match status" value="1"/>
</dbReference>
<dbReference type="Proteomes" id="UP000199400">
    <property type="component" value="Unassembled WGS sequence"/>
</dbReference>
<keyword evidence="3" id="KW-1185">Reference proteome</keyword>
<dbReference type="OrthoDB" id="5508660at2"/>
<proteinExistence type="predicted"/>
<evidence type="ECO:0000313" key="2">
    <source>
        <dbReference type="EMBL" id="SFF10437.1"/>
    </source>
</evidence>
<gene>
    <name evidence="2" type="ORF">SAMN02745121_06936</name>
</gene>
<reference evidence="3" key="1">
    <citation type="submission" date="2016-10" db="EMBL/GenBank/DDBJ databases">
        <authorList>
            <person name="Varghese N."/>
            <person name="Submissions S."/>
        </authorList>
    </citation>
    <scope>NUCLEOTIDE SEQUENCE [LARGE SCALE GENOMIC DNA]</scope>
    <source>
        <strain evidence="3">ATCC 25963</strain>
    </source>
</reference>
<dbReference type="STRING" id="54.SAMN02745121_06936"/>
<accession>A0A1I2G051</accession>
<evidence type="ECO:0000313" key="3">
    <source>
        <dbReference type="Proteomes" id="UP000199400"/>
    </source>
</evidence>
<evidence type="ECO:0000256" key="1">
    <source>
        <dbReference type="SAM" id="MobiDB-lite"/>
    </source>
</evidence>
<dbReference type="GO" id="GO:0016491">
    <property type="term" value="F:oxidoreductase activity"/>
    <property type="evidence" value="ECO:0007669"/>
    <property type="project" value="InterPro"/>
</dbReference>